<evidence type="ECO:0000256" key="2">
    <source>
        <dbReference type="ARBA" id="ARBA00022679"/>
    </source>
</evidence>
<feature type="binding site" evidence="8">
    <location>
        <position position="106"/>
    </location>
    <ligand>
        <name>Mg(2+)</name>
        <dbReference type="ChEBI" id="CHEBI:18420"/>
    </ligand>
</feature>
<dbReference type="PANTHER" id="PTHR19136">
    <property type="entry name" value="MOLYBDENUM COFACTOR GUANYLYLTRANSFERASE"/>
    <property type="match status" value="1"/>
</dbReference>
<keyword evidence="3 8" id="KW-0479">Metal-binding</keyword>
<reference evidence="10 11" key="1">
    <citation type="submission" date="2014-02" db="EMBL/GenBank/DDBJ databases">
        <title>Draft genome of Erwinia mallotivora strain BT-MARDI, a papaya dieback pathogen.</title>
        <authorList>
            <person name="Redzuan R."/>
            <person name="Abu Bakar N."/>
            <person name="Badrun R."/>
            <person name="Mohd Raih M.F."/>
            <person name="Rozano L."/>
            <person name="Mat Amin N."/>
        </authorList>
    </citation>
    <scope>NUCLEOTIDE SEQUENCE [LARGE SCALE GENOMIC DNA]</scope>
    <source>
        <strain evidence="10 11">BT-MARDI</strain>
    </source>
</reference>
<organism evidence="10 11">
    <name type="scientific">Erwinia mallotivora</name>
    <dbReference type="NCBI Taxonomy" id="69222"/>
    <lineage>
        <taxon>Bacteria</taxon>
        <taxon>Pseudomonadati</taxon>
        <taxon>Pseudomonadota</taxon>
        <taxon>Gammaproteobacteria</taxon>
        <taxon>Enterobacterales</taxon>
        <taxon>Erwiniaceae</taxon>
        <taxon>Erwinia</taxon>
    </lineage>
</organism>
<keyword evidence="7 8" id="KW-0501">Molybdenum cofactor biosynthesis</keyword>
<evidence type="ECO:0000256" key="3">
    <source>
        <dbReference type="ARBA" id="ARBA00022723"/>
    </source>
</evidence>
<comment type="similarity">
    <text evidence="8">Belongs to the MobA family.</text>
</comment>
<feature type="binding site" evidence="8">
    <location>
        <position position="76"/>
    </location>
    <ligand>
        <name>GTP</name>
        <dbReference type="ChEBI" id="CHEBI:37565"/>
    </ligand>
</feature>
<feature type="binding site" evidence="8">
    <location>
        <position position="30"/>
    </location>
    <ligand>
        <name>GTP</name>
        <dbReference type="ChEBI" id="CHEBI:37565"/>
    </ligand>
</feature>
<evidence type="ECO:0000256" key="8">
    <source>
        <dbReference type="HAMAP-Rule" id="MF_00316"/>
    </source>
</evidence>
<comment type="subcellular location">
    <subcellularLocation>
        <location evidence="8">Cytoplasm</location>
    </subcellularLocation>
</comment>
<evidence type="ECO:0000313" key="11">
    <source>
        <dbReference type="Proteomes" id="UP000019918"/>
    </source>
</evidence>
<dbReference type="RefSeq" id="WP_034940498.1">
    <property type="nucleotide sequence ID" value="NZ_JFHN01000069.1"/>
</dbReference>
<dbReference type="STRING" id="69222.BG55_19495"/>
<evidence type="ECO:0000256" key="4">
    <source>
        <dbReference type="ARBA" id="ARBA00022741"/>
    </source>
</evidence>
<dbReference type="InterPro" id="IPR029044">
    <property type="entry name" value="Nucleotide-diphossugar_trans"/>
</dbReference>
<feature type="binding site" evidence="8">
    <location>
        <position position="58"/>
    </location>
    <ligand>
        <name>GTP</name>
        <dbReference type="ChEBI" id="CHEBI:37565"/>
    </ligand>
</feature>
<comment type="function">
    <text evidence="8">Transfers a GMP moiety from GTP to Mo-molybdopterin (Mo-MPT) cofactor (Moco or molybdenum cofactor) to form Mo-molybdopterin guanine dinucleotide (Mo-MGD) cofactor.</text>
</comment>
<dbReference type="GO" id="GO:0046872">
    <property type="term" value="F:metal ion binding"/>
    <property type="evidence" value="ECO:0007669"/>
    <property type="project" value="UniProtKB-KW"/>
</dbReference>
<dbReference type="AlphaFoldDB" id="A0A014NJH1"/>
<dbReference type="Proteomes" id="UP000019918">
    <property type="component" value="Unassembled WGS sequence"/>
</dbReference>
<name>A0A014NJH1_9GAMM</name>
<evidence type="ECO:0000259" key="9">
    <source>
        <dbReference type="Pfam" id="PF12804"/>
    </source>
</evidence>
<feature type="domain" description="MobA-like NTP transferase" evidence="9">
    <location>
        <begin position="14"/>
        <end position="163"/>
    </location>
</feature>
<dbReference type="InterPro" id="IPR013482">
    <property type="entry name" value="Molybde_CF_guanTrfase"/>
</dbReference>
<sequence>MSSYPLLSFNNITGVILAGGRGSRMGGKDKGLVTWHGKPLYQHVLTSLAPQTEKVCINANRNISIYQQSGLSVITDSLPDFPGPLAGMLAVLEYIDTDWAVFAPCDTPALPTDMVSRLWQAKHTAPAVWVRSAGRDHPVIALLHISLATPLAGFLAKGERKVMLFLREAGGHGVSFDDCPEAFANFNHHEDLLS</sequence>
<comment type="catalytic activity">
    <reaction evidence="8">
        <text>Mo-molybdopterin + GTP + H(+) = Mo-molybdopterin guanine dinucleotide + diphosphate</text>
        <dbReference type="Rhea" id="RHEA:34243"/>
        <dbReference type="ChEBI" id="CHEBI:15378"/>
        <dbReference type="ChEBI" id="CHEBI:33019"/>
        <dbReference type="ChEBI" id="CHEBI:37565"/>
        <dbReference type="ChEBI" id="CHEBI:71302"/>
        <dbReference type="ChEBI" id="CHEBI:71310"/>
        <dbReference type="EC" id="2.7.7.77"/>
    </reaction>
</comment>
<dbReference type="PANTHER" id="PTHR19136:SF81">
    <property type="entry name" value="MOLYBDENUM COFACTOR GUANYLYLTRANSFERASE"/>
    <property type="match status" value="1"/>
</dbReference>
<dbReference type="PATRIC" id="fig|69222.5.peg.3975"/>
<comment type="subunit">
    <text evidence="8">Monomer.</text>
</comment>
<keyword evidence="5 8" id="KW-0460">Magnesium</keyword>
<keyword evidence="1 8" id="KW-0963">Cytoplasm</keyword>
<keyword evidence="11" id="KW-1185">Reference proteome</keyword>
<evidence type="ECO:0000313" key="10">
    <source>
        <dbReference type="EMBL" id="EXU73950.1"/>
    </source>
</evidence>
<dbReference type="GO" id="GO:0005525">
    <property type="term" value="F:GTP binding"/>
    <property type="evidence" value="ECO:0007669"/>
    <property type="project" value="UniProtKB-UniRule"/>
</dbReference>
<dbReference type="GO" id="GO:0061603">
    <property type="term" value="F:molybdenum cofactor guanylyltransferase activity"/>
    <property type="evidence" value="ECO:0007669"/>
    <property type="project" value="UniProtKB-EC"/>
</dbReference>
<comment type="cofactor">
    <cofactor evidence="8">
        <name>Mg(2+)</name>
        <dbReference type="ChEBI" id="CHEBI:18420"/>
    </cofactor>
</comment>
<dbReference type="InterPro" id="IPR025877">
    <property type="entry name" value="MobA-like_NTP_Trfase"/>
</dbReference>
<evidence type="ECO:0000256" key="7">
    <source>
        <dbReference type="ARBA" id="ARBA00023150"/>
    </source>
</evidence>
<gene>
    <name evidence="8 10" type="primary">mobA</name>
    <name evidence="10" type="ORF">BG55_19495</name>
</gene>
<accession>A0A014NJH1</accession>
<keyword evidence="2 8" id="KW-0808">Transferase</keyword>
<keyword evidence="6 8" id="KW-0342">GTP-binding</keyword>
<comment type="domain">
    <text evidence="8">The N-terminal domain determines nucleotide recognition and specific binding, while the C-terminal domain determines the specific binding to the target protein.</text>
</comment>
<dbReference type="EMBL" id="JFHN01000069">
    <property type="protein sequence ID" value="EXU73950.1"/>
    <property type="molecule type" value="Genomic_DNA"/>
</dbReference>
<evidence type="ECO:0000256" key="6">
    <source>
        <dbReference type="ARBA" id="ARBA00023134"/>
    </source>
</evidence>
<evidence type="ECO:0000256" key="1">
    <source>
        <dbReference type="ARBA" id="ARBA00022490"/>
    </source>
</evidence>
<dbReference type="GO" id="GO:0005737">
    <property type="term" value="C:cytoplasm"/>
    <property type="evidence" value="ECO:0007669"/>
    <property type="project" value="UniProtKB-SubCell"/>
</dbReference>
<feature type="binding site" evidence="8">
    <location>
        <position position="106"/>
    </location>
    <ligand>
        <name>GTP</name>
        <dbReference type="ChEBI" id="CHEBI:37565"/>
    </ligand>
</feature>
<feature type="binding site" evidence="8">
    <location>
        <begin position="17"/>
        <end position="19"/>
    </location>
    <ligand>
        <name>GTP</name>
        <dbReference type="ChEBI" id="CHEBI:37565"/>
    </ligand>
</feature>
<dbReference type="CDD" id="cd02503">
    <property type="entry name" value="MobA"/>
    <property type="match status" value="1"/>
</dbReference>
<dbReference type="Gene3D" id="3.90.550.10">
    <property type="entry name" value="Spore Coat Polysaccharide Biosynthesis Protein SpsA, Chain A"/>
    <property type="match status" value="1"/>
</dbReference>
<dbReference type="OrthoDB" id="9788394at2"/>
<dbReference type="SUPFAM" id="SSF53448">
    <property type="entry name" value="Nucleotide-diphospho-sugar transferases"/>
    <property type="match status" value="1"/>
</dbReference>
<dbReference type="GO" id="GO:1902758">
    <property type="term" value="P:bis(molybdopterin guanine dinucleotide)molybdenum biosynthetic process"/>
    <property type="evidence" value="ECO:0007669"/>
    <property type="project" value="TreeGrafter"/>
</dbReference>
<dbReference type="HAMAP" id="MF_00316">
    <property type="entry name" value="MobA"/>
    <property type="match status" value="1"/>
</dbReference>
<protein>
    <recommendedName>
        <fullName evidence="8">Molybdenum cofactor guanylyltransferase</fullName>
        <shortName evidence="8">MoCo guanylyltransferase</shortName>
        <ecNumber evidence="8">2.7.7.77</ecNumber>
    </recommendedName>
    <alternativeName>
        <fullName evidence="8">GTP:molybdopterin guanylyltransferase</fullName>
    </alternativeName>
    <alternativeName>
        <fullName evidence="8">Mo-MPT guanylyltransferase</fullName>
    </alternativeName>
    <alternativeName>
        <fullName evidence="8">Molybdopterin guanylyltransferase</fullName>
    </alternativeName>
    <alternativeName>
        <fullName evidence="8">Molybdopterin-guanine dinucleotide synthase</fullName>
        <shortName evidence="8">MGD synthase</shortName>
    </alternativeName>
</protein>
<dbReference type="Pfam" id="PF12804">
    <property type="entry name" value="NTP_transf_3"/>
    <property type="match status" value="1"/>
</dbReference>
<comment type="caution">
    <text evidence="10">The sequence shown here is derived from an EMBL/GenBank/DDBJ whole genome shotgun (WGS) entry which is preliminary data.</text>
</comment>
<dbReference type="EC" id="2.7.7.77" evidence="8"/>
<keyword evidence="4 8" id="KW-0547">Nucleotide-binding</keyword>
<proteinExistence type="inferred from homology"/>
<dbReference type="NCBIfam" id="TIGR02665">
    <property type="entry name" value="molyb_mobA"/>
    <property type="match status" value="1"/>
</dbReference>
<evidence type="ECO:0000256" key="5">
    <source>
        <dbReference type="ARBA" id="ARBA00022842"/>
    </source>
</evidence>